<reference evidence="1" key="3">
    <citation type="submission" date="2025-09" db="UniProtKB">
        <authorList>
            <consortium name="Ensembl"/>
        </authorList>
    </citation>
    <scope>IDENTIFICATION</scope>
</reference>
<reference evidence="1" key="2">
    <citation type="submission" date="2025-08" db="UniProtKB">
        <authorList>
            <consortium name="Ensembl"/>
        </authorList>
    </citation>
    <scope>IDENTIFICATION</scope>
</reference>
<dbReference type="Proteomes" id="UP000694405">
    <property type="component" value="Unassembled WGS sequence"/>
</dbReference>
<dbReference type="AlphaFoldDB" id="A0A8C6IRK8"/>
<evidence type="ECO:0000313" key="2">
    <source>
        <dbReference type="Proteomes" id="UP000694405"/>
    </source>
</evidence>
<reference evidence="1" key="1">
    <citation type="submission" date="2020-03" db="EMBL/GenBank/DDBJ databases">
        <title>Melopsittacus undulatus (budgerigar) genome, bMelUnd1, maternal haplotype with Z.</title>
        <authorList>
            <person name="Gedman G."/>
            <person name="Mountcastle J."/>
            <person name="Haase B."/>
            <person name="Formenti G."/>
            <person name="Wright T."/>
            <person name="Apodaca J."/>
            <person name="Pelan S."/>
            <person name="Chow W."/>
            <person name="Rhie A."/>
            <person name="Howe K."/>
            <person name="Fedrigo O."/>
            <person name="Jarvis E.D."/>
        </authorList>
    </citation>
    <scope>NUCLEOTIDE SEQUENCE [LARGE SCALE GENOMIC DNA]</scope>
</reference>
<keyword evidence="2" id="KW-1185">Reference proteome</keyword>
<organism evidence="1 2">
    <name type="scientific">Melopsittacus undulatus</name>
    <name type="common">Budgerigar</name>
    <name type="synonym">Psittacus undulatus</name>
    <dbReference type="NCBI Taxonomy" id="13146"/>
    <lineage>
        <taxon>Eukaryota</taxon>
        <taxon>Metazoa</taxon>
        <taxon>Chordata</taxon>
        <taxon>Craniata</taxon>
        <taxon>Vertebrata</taxon>
        <taxon>Euteleostomi</taxon>
        <taxon>Archelosauria</taxon>
        <taxon>Archosauria</taxon>
        <taxon>Dinosauria</taxon>
        <taxon>Saurischia</taxon>
        <taxon>Theropoda</taxon>
        <taxon>Coelurosauria</taxon>
        <taxon>Aves</taxon>
        <taxon>Neognathae</taxon>
        <taxon>Neoaves</taxon>
        <taxon>Telluraves</taxon>
        <taxon>Australaves</taxon>
        <taxon>Psittaciformes</taxon>
        <taxon>Psittaculidae</taxon>
        <taxon>Melopsittacus</taxon>
    </lineage>
</organism>
<proteinExistence type="predicted"/>
<dbReference type="Ensembl" id="ENSMUNT00000002676.2">
    <property type="protein sequence ID" value="ENSMUNP00000002257.2"/>
    <property type="gene ID" value="ENSMUNG00000002001.2"/>
</dbReference>
<evidence type="ECO:0000313" key="1">
    <source>
        <dbReference type="Ensembl" id="ENSMUNP00000002257.2"/>
    </source>
</evidence>
<accession>A0A8V5H1X7</accession>
<sequence length="84" mass="9411">LSSPLSRRDGEENQKYVPEPSLQASLAVLSKEELWVSYKHLLNRNMPNKSDPCILLLMQSQCQWMEVGRWGAPPDTGVTNVQGG</sequence>
<name>A0A8C6IRK8_MELUD</name>
<accession>A0A8C6IRK8</accession>
<protein>
    <submittedName>
        <fullName evidence="1">Uncharacterized protein</fullName>
    </submittedName>
</protein>